<reference evidence="3" key="1">
    <citation type="submission" date="2018-06" db="EMBL/GenBank/DDBJ databases">
        <authorList>
            <person name="Zhirakovskaya E."/>
        </authorList>
    </citation>
    <scope>NUCLEOTIDE SEQUENCE</scope>
</reference>
<comment type="similarity">
    <text evidence="1">Belongs to the chaperonin (HSP60) family.</text>
</comment>
<dbReference type="Pfam" id="PF00118">
    <property type="entry name" value="Cpn60_TCP1"/>
    <property type="match status" value="1"/>
</dbReference>
<dbReference type="GO" id="GO:0005524">
    <property type="term" value="F:ATP binding"/>
    <property type="evidence" value="ECO:0007669"/>
    <property type="project" value="InterPro"/>
</dbReference>
<dbReference type="InterPro" id="IPR027409">
    <property type="entry name" value="GroEL-like_apical_dom_sf"/>
</dbReference>
<keyword evidence="3" id="KW-0346">Stress response</keyword>
<evidence type="ECO:0000256" key="1">
    <source>
        <dbReference type="ARBA" id="ARBA00006607"/>
    </source>
</evidence>
<dbReference type="PANTHER" id="PTHR45633">
    <property type="entry name" value="60 KDA HEAT SHOCK PROTEIN, MITOCHONDRIAL"/>
    <property type="match status" value="1"/>
</dbReference>
<evidence type="ECO:0000313" key="3">
    <source>
        <dbReference type="EMBL" id="VAX24554.1"/>
    </source>
</evidence>
<protein>
    <submittedName>
        <fullName evidence="3">Heat shock protein 60 family chaperone GroEL</fullName>
    </submittedName>
</protein>
<organism evidence="3">
    <name type="scientific">hydrothermal vent metagenome</name>
    <dbReference type="NCBI Taxonomy" id="652676"/>
    <lineage>
        <taxon>unclassified sequences</taxon>
        <taxon>metagenomes</taxon>
        <taxon>ecological metagenomes</taxon>
    </lineage>
</organism>
<proteinExistence type="inferred from homology"/>
<keyword evidence="2" id="KW-0143">Chaperone</keyword>
<evidence type="ECO:0000256" key="2">
    <source>
        <dbReference type="ARBA" id="ARBA00023186"/>
    </source>
</evidence>
<dbReference type="InterPro" id="IPR027413">
    <property type="entry name" value="GROEL-like_equatorial_sf"/>
</dbReference>
<dbReference type="GO" id="GO:0042026">
    <property type="term" value="P:protein refolding"/>
    <property type="evidence" value="ECO:0007669"/>
    <property type="project" value="InterPro"/>
</dbReference>
<sequence>MAINIKNREDGFTKLLHGMECFVNTLKVTFGPLGRHVALQKSGERPQLTRMGAEVSADFELPDSFQNMGVSLMREMALATHKKAGDGSVMSTLIAVELIKDLSRLALNHSIVDLGKGLRSASDSARASLIASAKPARTSRQMSDLMTTSVGGAVWVVEPVLKVLKKLGAFGVVTFSDSDSIENELTFQKGFTFDKSLISPYFDDPCKEFAELDDARILICADTIHNMEDVLRITEKVVEQDRPLLIIADKIGEEALSLLILNKNNGTLNCLAVKAPGFGAGRIDLLEDIAAFTGGKVFGDSLGISLASVMIDDLGRARKIRVERSRTIIMEGKGAKSRIAKRVKELKARMARETLDYEKQTLDDRTAKMTAGVANIGVGGYTERDRALRRVEITQAYAALRAGVGGGVIHGGGIGLLMTASELAGEKRRGAAHSARRALARALSAPFCALVDNSGASGPYMQEKIIDGGFKLGYNVATRKLEKLSSWSVIDPVTTVLAAIESAVSLAVTVMSSEVFIADEPYIMAPDENP</sequence>
<dbReference type="AlphaFoldDB" id="A0A3B1CKP0"/>
<name>A0A3B1CKP0_9ZZZZ</name>
<gene>
    <name evidence="3" type="ORF">MNBD_NITROSPINAE04-439</name>
</gene>
<dbReference type="Gene3D" id="3.50.7.10">
    <property type="entry name" value="GroEL"/>
    <property type="match status" value="1"/>
</dbReference>
<dbReference type="InterPro" id="IPR002423">
    <property type="entry name" value="Cpn60/GroEL/TCP-1"/>
</dbReference>
<dbReference type="SUPFAM" id="SSF52029">
    <property type="entry name" value="GroEL apical domain-like"/>
    <property type="match status" value="1"/>
</dbReference>
<dbReference type="GO" id="GO:0140662">
    <property type="term" value="F:ATP-dependent protein folding chaperone"/>
    <property type="evidence" value="ECO:0007669"/>
    <property type="project" value="InterPro"/>
</dbReference>
<feature type="non-terminal residue" evidence="3">
    <location>
        <position position="530"/>
    </location>
</feature>
<dbReference type="InterPro" id="IPR001844">
    <property type="entry name" value="Cpn60/GroEL"/>
</dbReference>
<dbReference type="Gene3D" id="1.10.560.10">
    <property type="entry name" value="GroEL-like equatorial domain"/>
    <property type="match status" value="1"/>
</dbReference>
<dbReference type="InterPro" id="IPR027410">
    <property type="entry name" value="TCP-1-like_intermed_sf"/>
</dbReference>
<accession>A0A3B1CKP0</accession>
<dbReference type="FunFam" id="3.50.7.10:FF:000001">
    <property type="entry name" value="60 kDa chaperonin"/>
    <property type="match status" value="1"/>
</dbReference>
<dbReference type="EMBL" id="UOGA01000274">
    <property type="protein sequence ID" value="VAX24554.1"/>
    <property type="molecule type" value="Genomic_DNA"/>
</dbReference>
<dbReference type="PRINTS" id="PR00298">
    <property type="entry name" value="CHAPERONIN60"/>
</dbReference>
<dbReference type="SUPFAM" id="SSF48592">
    <property type="entry name" value="GroEL equatorial domain-like"/>
    <property type="match status" value="1"/>
</dbReference>
<dbReference type="Gene3D" id="3.30.260.10">
    <property type="entry name" value="TCP-1-like chaperonin intermediate domain"/>
    <property type="match status" value="1"/>
</dbReference>
<dbReference type="NCBIfam" id="NF009487">
    <property type="entry name" value="PRK12849.1"/>
    <property type="match status" value="1"/>
</dbReference>